<reference evidence="2 3" key="1">
    <citation type="submission" date="2024-10" db="EMBL/GenBank/DDBJ databases">
        <title>The Natural Products Discovery Center: Release of the First 8490 Sequenced Strains for Exploring Actinobacteria Biosynthetic Diversity.</title>
        <authorList>
            <person name="Kalkreuter E."/>
            <person name="Kautsar S.A."/>
            <person name="Yang D."/>
            <person name="Bader C.D."/>
            <person name="Teijaro C.N."/>
            <person name="Fluegel L."/>
            <person name="Davis C.M."/>
            <person name="Simpson J.R."/>
            <person name="Lauterbach L."/>
            <person name="Steele A.D."/>
            <person name="Gui C."/>
            <person name="Meng S."/>
            <person name="Li G."/>
            <person name="Viehrig K."/>
            <person name="Ye F."/>
            <person name="Su P."/>
            <person name="Kiefer A.F."/>
            <person name="Nichols A."/>
            <person name="Cepeda A.J."/>
            <person name="Yan W."/>
            <person name="Fan B."/>
            <person name="Jiang Y."/>
            <person name="Adhikari A."/>
            <person name="Zheng C.-J."/>
            <person name="Schuster L."/>
            <person name="Cowan T.M."/>
            <person name="Smanski M.J."/>
            <person name="Chevrette M.G."/>
            <person name="De Carvalho L.P.S."/>
            <person name="Shen B."/>
        </authorList>
    </citation>
    <scope>NUCLEOTIDE SEQUENCE [LARGE SCALE GENOMIC DNA]</scope>
    <source>
        <strain evidence="2 3">NPDC000087</strain>
    </source>
</reference>
<comment type="caution">
    <text evidence="2">The sequence shown here is derived from an EMBL/GenBank/DDBJ whole genome shotgun (WGS) entry which is preliminary data.</text>
</comment>
<evidence type="ECO:0000313" key="3">
    <source>
        <dbReference type="Proteomes" id="UP001602245"/>
    </source>
</evidence>
<dbReference type="CDD" id="cd01741">
    <property type="entry name" value="GATase1_1"/>
    <property type="match status" value="1"/>
</dbReference>
<dbReference type="InterPro" id="IPR044992">
    <property type="entry name" value="ChyE-like"/>
</dbReference>
<evidence type="ECO:0000313" key="2">
    <source>
        <dbReference type="EMBL" id="MFF5290125.1"/>
    </source>
</evidence>
<dbReference type="SUPFAM" id="SSF52317">
    <property type="entry name" value="Class I glutamine amidotransferase-like"/>
    <property type="match status" value="1"/>
</dbReference>
<proteinExistence type="predicted"/>
<name>A0ABW6WC82_9ACTN</name>
<dbReference type="Pfam" id="PF00117">
    <property type="entry name" value="GATase"/>
    <property type="match status" value="1"/>
</dbReference>
<dbReference type="Gene3D" id="3.40.50.880">
    <property type="match status" value="1"/>
</dbReference>
<evidence type="ECO:0000259" key="1">
    <source>
        <dbReference type="Pfam" id="PF00117"/>
    </source>
</evidence>
<protein>
    <submittedName>
        <fullName evidence="2">Type 1 glutamine amidotransferase</fullName>
    </submittedName>
</protein>
<accession>A0ABW6WC82</accession>
<feature type="domain" description="Glutamine amidotransferase" evidence="1">
    <location>
        <begin position="58"/>
        <end position="186"/>
    </location>
</feature>
<dbReference type="PANTHER" id="PTHR42695:SF5">
    <property type="entry name" value="GLUTAMINE AMIDOTRANSFERASE YLR126C-RELATED"/>
    <property type="match status" value="1"/>
</dbReference>
<dbReference type="Proteomes" id="UP001602245">
    <property type="component" value="Unassembled WGS sequence"/>
</dbReference>
<dbReference type="EMBL" id="JBIAZU010000002">
    <property type="protein sequence ID" value="MFF5290125.1"/>
    <property type="molecule type" value="Genomic_DNA"/>
</dbReference>
<dbReference type="InterPro" id="IPR017926">
    <property type="entry name" value="GATASE"/>
</dbReference>
<organism evidence="2 3">
    <name type="scientific">Paractinoplanes globisporus</name>
    <dbReference type="NCBI Taxonomy" id="113565"/>
    <lineage>
        <taxon>Bacteria</taxon>
        <taxon>Bacillati</taxon>
        <taxon>Actinomycetota</taxon>
        <taxon>Actinomycetes</taxon>
        <taxon>Micromonosporales</taxon>
        <taxon>Micromonosporaceae</taxon>
        <taxon>Paractinoplanes</taxon>
    </lineage>
</organism>
<sequence>MSTATTSEVLIVHHDHASPAGPVAERFAFHGYAVVDHLVVPASHFSHPGVLTDFPDFSGFSAVVVLGSPWSAYDHSLIGSWVVPEMAQLRRADAAGVPVLGICFGGQLLAAAHGGSVAASDAPEIGWADVASDDETLVPGGPWFQWHYDRWTLPPGAKELARNPAASQAFVLRRNLALQFHPELTAASLDGWLSNGGAAKAAERGIDVSLLRERTSVDGAGAIERAYALVDGFLRQI</sequence>
<keyword evidence="3" id="KW-1185">Reference proteome</keyword>
<gene>
    <name evidence="2" type="ORF">ACFY35_11825</name>
</gene>
<dbReference type="RefSeq" id="WP_026205501.1">
    <property type="nucleotide sequence ID" value="NZ_JBIAZU010000002.1"/>
</dbReference>
<dbReference type="PROSITE" id="PS51273">
    <property type="entry name" value="GATASE_TYPE_1"/>
    <property type="match status" value="1"/>
</dbReference>
<dbReference type="PANTHER" id="PTHR42695">
    <property type="entry name" value="GLUTAMINE AMIDOTRANSFERASE YLR126C-RELATED"/>
    <property type="match status" value="1"/>
</dbReference>
<dbReference type="InterPro" id="IPR029062">
    <property type="entry name" value="Class_I_gatase-like"/>
</dbReference>
<keyword evidence="2" id="KW-0315">Glutamine amidotransferase</keyword>